<organism evidence="2 3">
    <name type="scientific">Arthrobacter sulfonylureivorans</name>
    <dbReference type="NCBI Taxonomy" id="2486855"/>
    <lineage>
        <taxon>Bacteria</taxon>
        <taxon>Bacillati</taxon>
        <taxon>Actinomycetota</taxon>
        <taxon>Actinomycetes</taxon>
        <taxon>Micrococcales</taxon>
        <taxon>Micrococcaceae</taxon>
        <taxon>Arthrobacter</taxon>
    </lineage>
</organism>
<evidence type="ECO:0000256" key="1">
    <source>
        <dbReference type="SAM" id="Phobius"/>
    </source>
</evidence>
<gene>
    <name evidence="2" type="ORF">MNQ99_10375</name>
</gene>
<accession>A0ABY3W4S4</accession>
<keyword evidence="3" id="KW-1185">Reference proteome</keyword>
<proteinExistence type="predicted"/>
<dbReference type="EMBL" id="CP093326">
    <property type="protein sequence ID" value="UNK44411.1"/>
    <property type="molecule type" value="Genomic_DNA"/>
</dbReference>
<keyword evidence="1" id="KW-0812">Transmembrane</keyword>
<sequence length="81" mass="8787">MFTPVGPLVHWLEFFAWSAALVGLVVFLLAADSIVLSHPHGERLTQDHSRHVTMLVAGWLAVIGAVTGFVLTAMAVWNGSY</sequence>
<keyword evidence="1" id="KW-1133">Transmembrane helix</keyword>
<name>A0ABY3W4S4_9MICC</name>
<feature type="transmembrane region" description="Helical" evidence="1">
    <location>
        <begin position="14"/>
        <end position="31"/>
    </location>
</feature>
<evidence type="ECO:0000313" key="3">
    <source>
        <dbReference type="Proteomes" id="UP000829069"/>
    </source>
</evidence>
<dbReference type="Proteomes" id="UP000829069">
    <property type="component" value="Chromosome"/>
</dbReference>
<dbReference type="RefSeq" id="WP_127512598.1">
    <property type="nucleotide sequence ID" value="NZ_CP093326.1"/>
</dbReference>
<feature type="transmembrane region" description="Helical" evidence="1">
    <location>
        <begin position="52"/>
        <end position="77"/>
    </location>
</feature>
<protein>
    <submittedName>
        <fullName evidence="2">Uncharacterized protein</fullName>
    </submittedName>
</protein>
<keyword evidence="1" id="KW-0472">Membrane</keyword>
<reference evidence="2 3" key="1">
    <citation type="submission" date="2022-03" db="EMBL/GenBank/DDBJ databases">
        <title>Isotopic signatures of nitrous oxide derived from detoxification processes.</title>
        <authorList>
            <person name="Behrendt U."/>
            <person name="Buchen C."/>
            <person name="Well R."/>
            <person name="Ulrich A."/>
            <person name="Rohe L."/>
            <person name="Kolb S."/>
            <person name="Schloter M."/>
            <person name="Horn M.A."/>
            <person name="Augustin J."/>
        </authorList>
    </citation>
    <scope>NUCLEOTIDE SEQUENCE [LARGE SCALE GENOMIC DNA]</scope>
    <source>
        <strain evidence="2 3">S4-C24</strain>
    </source>
</reference>
<evidence type="ECO:0000313" key="2">
    <source>
        <dbReference type="EMBL" id="UNK44411.1"/>
    </source>
</evidence>